<organism evidence="1 2">
    <name type="scientific">Symbiobacterium terraclitae</name>
    <dbReference type="NCBI Taxonomy" id="557451"/>
    <lineage>
        <taxon>Bacteria</taxon>
        <taxon>Bacillati</taxon>
        <taxon>Bacillota</taxon>
        <taxon>Clostridia</taxon>
        <taxon>Eubacteriales</taxon>
        <taxon>Symbiobacteriaceae</taxon>
        <taxon>Symbiobacterium</taxon>
    </lineage>
</organism>
<dbReference type="PROSITE" id="PS51257">
    <property type="entry name" value="PROKAR_LIPOPROTEIN"/>
    <property type="match status" value="1"/>
</dbReference>
<sequence length="415" mass="45423">MRRKLLWLVMVLLLAGCTSGYEPGSYGSRRVGSPVEYARAAIPGWVRAEQEGLVVPLDGAFDIPGTGARIKLEAVWYSPLHTYLLYTTAGDRPFMATFIRTGWGTGMGDWGPNPYHHGYGAFSGEGFHQVMLLPPVERPLSADTLAVEVEKWYAMTPDKRDLAEPGTHVGPVAFELPVREEYLDPAPEQFALDREGTWLGRTLRVDRLEVSVGQARLHGSIALLPGEHEPGLGAELVFGDSVREMVGYVRGPNGSFVATFEPPDGWPAPVSLKLYGIQFKTEEVLEAVIPWGQFGGQEAVVKPADLLVMPFYDGAYRLHRVDPRGVSFEIMRPDRLPRVTPANAIPAAEFIGPDGETVTDMQRGGGHIGEGKDGVSYQFADEASPAMRAADEITVRFIHPPALLEFAETWSLVAP</sequence>
<gene>
    <name evidence="1" type="ORF">J2Z79_002446</name>
</gene>
<evidence type="ECO:0000313" key="2">
    <source>
        <dbReference type="Proteomes" id="UP001519289"/>
    </source>
</evidence>
<reference evidence="1 2" key="1">
    <citation type="submission" date="2021-03" db="EMBL/GenBank/DDBJ databases">
        <title>Genomic Encyclopedia of Type Strains, Phase IV (KMG-IV): sequencing the most valuable type-strain genomes for metagenomic binning, comparative biology and taxonomic classification.</title>
        <authorList>
            <person name="Goeker M."/>
        </authorList>
    </citation>
    <scope>NUCLEOTIDE SEQUENCE [LARGE SCALE GENOMIC DNA]</scope>
    <source>
        <strain evidence="1 2">DSM 27138</strain>
    </source>
</reference>
<dbReference type="Proteomes" id="UP001519289">
    <property type="component" value="Unassembled WGS sequence"/>
</dbReference>
<protein>
    <submittedName>
        <fullName evidence="1">Uncharacterized protein</fullName>
    </submittedName>
</protein>
<name>A0ABS4JU37_9FIRM</name>
<keyword evidence="2" id="KW-1185">Reference proteome</keyword>
<evidence type="ECO:0000313" key="1">
    <source>
        <dbReference type="EMBL" id="MBP2019030.1"/>
    </source>
</evidence>
<dbReference type="EMBL" id="JAGGLG010000021">
    <property type="protein sequence ID" value="MBP2019030.1"/>
    <property type="molecule type" value="Genomic_DNA"/>
</dbReference>
<accession>A0ABS4JU37</accession>
<dbReference type="RefSeq" id="WP_209467151.1">
    <property type="nucleotide sequence ID" value="NZ_JAGGLG010000021.1"/>
</dbReference>
<proteinExistence type="predicted"/>
<comment type="caution">
    <text evidence="1">The sequence shown here is derived from an EMBL/GenBank/DDBJ whole genome shotgun (WGS) entry which is preliminary data.</text>
</comment>